<protein>
    <submittedName>
        <fullName evidence="2">Uncharacterized protein</fullName>
    </submittedName>
</protein>
<dbReference type="AlphaFoldDB" id="A0A2S2NJR8"/>
<name>A0A2S2NJR8_SCHGA</name>
<sequence length="134" mass="15188">MILQTIARSHRPGLDGNRWEKITKRSDHENFGNFGILELYSKPYFRSMLNIKIIISGGDRDGDSDESRQNPDAPLEYRQSPILQLANYAGPQMPRIIAIVNAAVMAPVIEAKLPALSSSLRQYSDDDTKARRMW</sequence>
<proteinExistence type="predicted"/>
<organism evidence="2">
    <name type="scientific">Schizaphis graminum</name>
    <name type="common">Green bug aphid</name>
    <dbReference type="NCBI Taxonomy" id="13262"/>
    <lineage>
        <taxon>Eukaryota</taxon>
        <taxon>Metazoa</taxon>
        <taxon>Ecdysozoa</taxon>
        <taxon>Arthropoda</taxon>
        <taxon>Hexapoda</taxon>
        <taxon>Insecta</taxon>
        <taxon>Pterygota</taxon>
        <taxon>Neoptera</taxon>
        <taxon>Paraneoptera</taxon>
        <taxon>Hemiptera</taxon>
        <taxon>Sternorrhyncha</taxon>
        <taxon>Aphidomorpha</taxon>
        <taxon>Aphidoidea</taxon>
        <taxon>Aphididae</taxon>
        <taxon>Aphidini</taxon>
        <taxon>Schizaphis</taxon>
    </lineage>
</organism>
<evidence type="ECO:0000313" key="2">
    <source>
        <dbReference type="EMBL" id="MBY17016.1"/>
    </source>
</evidence>
<feature type="compositionally biased region" description="Basic and acidic residues" evidence="1">
    <location>
        <begin position="58"/>
        <end position="69"/>
    </location>
</feature>
<dbReference type="EMBL" id="GGMR01004397">
    <property type="protein sequence ID" value="MBY17016.1"/>
    <property type="molecule type" value="Transcribed_RNA"/>
</dbReference>
<evidence type="ECO:0000256" key="1">
    <source>
        <dbReference type="SAM" id="MobiDB-lite"/>
    </source>
</evidence>
<reference evidence="2" key="1">
    <citation type="submission" date="2018-04" db="EMBL/GenBank/DDBJ databases">
        <title>Transcriptome of Schizaphis graminum biotype I.</title>
        <authorList>
            <person name="Scully E.D."/>
            <person name="Geib S.M."/>
            <person name="Palmer N.A."/>
            <person name="Koch K."/>
            <person name="Bradshaw J."/>
            <person name="Heng-Moss T."/>
            <person name="Sarath G."/>
        </authorList>
    </citation>
    <scope>NUCLEOTIDE SEQUENCE</scope>
</reference>
<gene>
    <name evidence="2" type="ORF">g.35725</name>
</gene>
<feature type="region of interest" description="Disordered" evidence="1">
    <location>
        <begin position="57"/>
        <end position="77"/>
    </location>
</feature>
<accession>A0A2S2NJR8</accession>